<dbReference type="Proteomes" id="UP000823749">
    <property type="component" value="Chromosome 10"/>
</dbReference>
<reference evidence="1" key="1">
    <citation type="submission" date="2020-08" db="EMBL/GenBank/DDBJ databases">
        <title>Plant Genome Project.</title>
        <authorList>
            <person name="Zhang R.-G."/>
        </authorList>
    </citation>
    <scope>NUCLEOTIDE SEQUENCE</scope>
    <source>
        <strain evidence="1">WSP0</strain>
        <tissue evidence="1">Leaf</tissue>
    </source>
</reference>
<gene>
    <name evidence="1" type="ORF">RHGRI_028453</name>
</gene>
<evidence type="ECO:0000313" key="1">
    <source>
        <dbReference type="EMBL" id="KAG5527548.1"/>
    </source>
</evidence>
<proteinExistence type="predicted"/>
<comment type="caution">
    <text evidence="1">The sequence shown here is derived from an EMBL/GenBank/DDBJ whole genome shotgun (WGS) entry which is preliminary data.</text>
</comment>
<evidence type="ECO:0000313" key="2">
    <source>
        <dbReference type="Proteomes" id="UP000823749"/>
    </source>
</evidence>
<sequence length="106" mass="11681">MRRGSASKVLTDPLGQEWESFHRMFSLVVETNHDLEIWWGQDLLGMPSSPCDVAGNVFLTLGTEKCGVLGLILDDGKIGESGMIWRSYYDKWPPQEAAAAAPTPTV</sequence>
<accession>A0AAV6IJ66</accession>
<dbReference type="AlphaFoldDB" id="A0AAV6IJ66"/>
<dbReference type="EMBL" id="JACTNZ010000010">
    <property type="protein sequence ID" value="KAG5527548.1"/>
    <property type="molecule type" value="Genomic_DNA"/>
</dbReference>
<organism evidence="1 2">
    <name type="scientific">Rhododendron griersonianum</name>
    <dbReference type="NCBI Taxonomy" id="479676"/>
    <lineage>
        <taxon>Eukaryota</taxon>
        <taxon>Viridiplantae</taxon>
        <taxon>Streptophyta</taxon>
        <taxon>Embryophyta</taxon>
        <taxon>Tracheophyta</taxon>
        <taxon>Spermatophyta</taxon>
        <taxon>Magnoliopsida</taxon>
        <taxon>eudicotyledons</taxon>
        <taxon>Gunneridae</taxon>
        <taxon>Pentapetalae</taxon>
        <taxon>asterids</taxon>
        <taxon>Ericales</taxon>
        <taxon>Ericaceae</taxon>
        <taxon>Ericoideae</taxon>
        <taxon>Rhodoreae</taxon>
        <taxon>Rhododendron</taxon>
    </lineage>
</organism>
<protein>
    <submittedName>
        <fullName evidence="1">Uncharacterized protein</fullName>
    </submittedName>
</protein>
<keyword evidence="2" id="KW-1185">Reference proteome</keyword>
<name>A0AAV6IJ66_9ERIC</name>